<dbReference type="STRING" id="1619100.UT34_C0002G0268"/>
<evidence type="ECO:0000256" key="1">
    <source>
        <dbReference type="SAM" id="Phobius"/>
    </source>
</evidence>
<dbReference type="AlphaFoldDB" id="A0A0G0MYX5"/>
<keyword evidence="1" id="KW-0812">Transmembrane</keyword>
<sequence>MVFFTYIYNLLLVYAALTYFYKYPIRQEVETIHNKPPVFYTIPLSEDVLAIRWHDSRTALFATESNVYNLNSTSRRYIKIYTFENMQHTTVFSSTEPGILCTWENHQKRDPDDFGTTVVVIDLNKKKENEYKIVQTLKILTCSNYQLVLSEAFSFLAHQNYIYTLNPPKLTPTKDSEQNSPFTISGKEQVVIKDGRGILFEIKKSNNIRQFEVSDDKKSVLLIDEDGHLWVYRT</sequence>
<proteinExistence type="predicted"/>
<dbReference type="Proteomes" id="UP000034799">
    <property type="component" value="Unassembled WGS sequence"/>
</dbReference>
<organism evidence="2 3">
    <name type="scientific">candidate division WS6 bacterium GW2011_GWF2_39_15</name>
    <dbReference type="NCBI Taxonomy" id="1619100"/>
    <lineage>
        <taxon>Bacteria</taxon>
        <taxon>Candidatus Dojkabacteria</taxon>
    </lineage>
</organism>
<evidence type="ECO:0000313" key="3">
    <source>
        <dbReference type="Proteomes" id="UP000034799"/>
    </source>
</evidence>
<keyword evidence="1" id="KW-0472">Membrane</keyword>
<accession>A0A0G0MYX5</accession>
<keyword evidence="1" id="KW-1133">Transmembrane helix</keyword>
<gene>
    <name evidence="2" type="ORF">UT34_C0002G0268</name>
</gene>
<dbReference type="EMBL" id="LBWK01000002">
    <property type="protein sequence ID" value="KKR05761.1"/>
    <property type="molecule type" value="Genomic_DNA"/>
</dbReference>
<evidence type="ECO:0000313" key="2">
    <source>
        <dbReference type="EMBL" id="KKR05761.1"/>
    </source>
</evidence>
<reference evidence="2 3" key="1">
    <citation type="journal article" date="2015" name="Nature">
        <title>rRNA introns, odd ribosomes, and small enigmatic genomes across a large radiation of phyla.</title>
        <authorList>
            <person name="Brown C.T."/>
            <person name="Hug L.A."/>
            <person name="Thomas B.C."/>
            <person name="Sharon I."/>
            <person name="Castelle C.J."/>
            <person name="Singh A."/>
            <person name="Wilkins M.J."/>
            <person name="Williams K.H."/>
            <person name="Banfield J.F."/>
        </authorList>
    </citation>
    <scope>NUCLEOTIDE SEQUENCE [LARGE SCALE GENOMIC DNA]</scope>
</reference>
<dbReference type="SUPFAM" id="SSF82171">
    <property type="entry name" value="DPP6 N-terminal domain-like"/>
    <property type="match status" value="1"/>
</dbReference>
<protein>
    <submittedName>
        <fullName evidence="2">Uncharacterized protein</fullName>
    </submittedName>
</protein>
<feature type="transmembrane region" description="Helical" evidence="1">
    <location>
        <begin position="6"/>
        <end position="25"/>
    </location>
</feature>
<name>A0A0G0MYX5_9BACT</name>
<comment type="caution">
    <text evidence="2">The sequence shown here is derived from an EMBL/GenBank/DDBJ whole genome shotgun (WGS) entry which is preliminary data.</text>
</comment>